<sequence length="291" mass="32069">MQLTDPLSLSLHDADGIVSDLASIRQSYLTTTPLGQLRYGAVPAAEARKWLESCVRLELNSELATYPRITGFDTDGRGQNVSRMEHLVVRDLDLEPLVVDQTLQSDEEARPSPGRVVAFAEFQYHPHPHSSNEPGADDARPAQSSEQEDPASAKTKTKTEPPIDLPPSAHRALHEHWDKAVEAALSAQFGGMHCFEVRGIATLSPSHLRRGIASKLLCWIFPWADRLGVPVVLAATPPGYPFYLRHGFVEVDDGGPRTFVQCNMAEWGGEGVHRHVLMIRWPTTLSDQSAS</sequence>
<accession>A0A0D2HLJ5</accession>
<dbReference type="HOGENOM" id="CLU_953176_0_0_1"/>
<feature type="region of interest" description="Disordered" evidence="1">
    <location>
        <begin position="125"/>
        <end position="169"/>
    </location>
</feature>
<proteinExistence type="predicted"/>
<dbReference type="RefSeq" id="XP_016618319.1">
    <property type="nucleotide sequence ID" value="XM_016765350.1"/>
</dbReference>
<evidence type="ECO:0000313" key="2">
    <source>
        <dbReference type="EMBL" id="KIW91650.1"/>
    </source>
</evidence>
<dbReference type="OrthoDB" id="410198at2759"/>
<dbReference type="AlphaFoldDB" id="A0A0D2HLJ5"/>
<gene>
    <name evidence="2" type="ORF">Z519_07618</name>
</gene>
<dbReference type="SUPFAM" id="SSF55729">
    <property type="entry name" value="Acyl-CoA N-acyltransferases (Nat)"/>
    <property type="match status" value="1"/>
</dbReference>
<dbReference type="InterPro" id="IPR016181">
    <property type="entry name" value="Acyl_CoA_acyltransferase"/>
</dbReference>
<keyword evidence="3" id="KW-1185">Reference proteome</keyword>
<dbReference type="PANTHER" id="PTHR42791:SF1">
    <property type="entry name" value="N-ACETYLTRANSFERASE DOMAIN-CONTAINING PROTEIN"/>
    <property type="match status" value="1"/>
</dbReference>
<dbReference type="VEuPathDB" id="FungiDB:Z519_07618"/>
<reference evidence="2" key="1">
    <citation type="submission" date="2015-01" db="EMBL/GenBank/DDBJ databases">
        <title>The Genome Sequence of Cladophialophora bantiana CBS 173.52.</title>
        <authorList>
            <consortium name="The Broad Institute Genomics Platform"/>
            <person name="Cuomo C."/>
            <person name="de Hoog S."/>
            <person name="Gorbushina A."/>
            <person name="Stielow B."/>
            <person name="Teixiera M."/>
            <person name="Abouelleil A."/>
            <person name="Chapman S.B."/>
            <person name="Priest M."/>
            <person name="Young S.K."/>
            <person name="Wortman J."/>
            <person name="Nusbaum C."/>
            <person name="Birren B."/>
        </authorList>
    </citation>
    <scope>NUCLEOTIDE SEQUENCE [LARGE SCALE GENOMIC DNA]</scope>
    <source>
        <strain evidence="2">CBS 173.52</strain>
    </source>
</reference>
<dbReference type="GeneID" id="27700546"/>
<name>A0A0D2HLJ5_CLAB1</name>
<dbReference type="Gene3D" id="3.40.630.30">
    <property type="match status" value="1"/>
</dbReference>
<dbReference type="EMBL" id="KN846990">
    <property type="protein sequence ID" value="KIW91650.1"/>
    <property type="molecule type" value="Genomic_DNA"/>
</dbReference>
<dbReference type="InterPro" id="IPR052523">
    <property type="entry name" value="Trichothecene_AcTrans"/>
</dbReference>
<evidence type="ECO:0000256" key="1">
    <source>
        <dbReference type="SAM" id="MobiDB-lite"/>
    </source>
</evidence>
<organism evidence="2 3">
    <name type="scientific">Cladophialophora bantiana (strain ATCC 10958 / CBS 173.52 / CDC B-1940 / NIH 8579)</name>
    <name type="common">Xylohypha bantiana</name>
    <dbReference type="NCBI Taxonomy" id="1442370"/>
    <lineage>
        <taxon>Eukaryota</taxon>
        <taxon>Fungi</taxon>
        <taxon>Dikarya</taxon>
        <taxon>Ascomycota</taxon>
        <taxon>Pezizomycotina</taxon>
        <taxon>Eurotiomycetes</taxon>
        <taxon>Chaetothyriomycetidae</taxon>
        <taxon>Chaetothyriales</taxon>
        <taxon>Herpotrichiellaceae</taxon>
        <taxon>Cladophialophora</taxon>
    </lineage>
</organism>
<evidence type="ECO:0000313" key="3">
    <source>
        <dbReference type="Proteomes" id="UP000053789"/>
    </source>
</evidence>
<evidence type="ECO:0008006" key="4">
    <source>
        <dbReference type="Google" id="ProtNLM"/>
    </source>
</evidence>
<protein>
    <recommendedName>
        <fullName evidence="4">N-acetyltransferase domain-containing protein</fullName>
    </recommendedName>
</protein>
<dbReference type="PANTHER" id="PTHR42791">
    <property type="entry name" value="GNAT FAMILY ACETYLTRANSFERASE"/>
    <property type="match status" value="1"/>
</dbReference>
<dbReference type="Proteomes" id="UP000053789">
    <property type="component" value="Unassembled WGS sequence"/>
</dbReference>